<evidence type="ECO:0000313" key="3">
    <source>
        <dbReference type="Proteomes" id="UP000812277"/>
    </source>
</evidence>
<reference evidence="2 3" key="1">
    <citation type="submission" date="2021-07" db="EMBL/GenBank/DDBJ databases">
        <title>Paenibacillus radiodurans sp. nov., isolated from the southeastern edge of Tengger Desert.</title>
        <authorList>
            <person name="Zhang G."/>
        </authorList>
    </citation>
    <scope>NUCLEOTIDE SEQUENCE [LARGE SCALE GENOMIC DNA]</scope>
    <source>
        <strain evidence="2 3">DT7-4</strain>
    </source>
</reference>
<evidence type="ECO:0000313" key="2">
    <source>
        <dbReference type="EMBL" id="MBW7473717.1"/>
    </source>
</evidence>
<dbReference type="Proteomes" id="UP000812277">
    <property type="component" value="Unassembled WGS sequence"/>
</dbReference>
<protein>
    <submittedName>
        <fullName evidence="2">Metallophosphoesterase</fullName>
    </submittedName>
</protein>
<feature type="domain" description="Calcineurin-like phosphoesterase" evidence="1">
    <location>
        <begin position="1"/>
        <end position="227"/>
    </location>
</feature>
<gene>
    <name evidence="2" type="ORF">K0T92_03035</name>
</gene>
<proteinExistence type="predicted"/>
<dbReference type="EMBL" id="JAHZIJ010000001">
    <property type="protein sequence ID" value="MBW7473717.1"/>
    <property type="molecule type" value="Genomic_DNA"/>
</dbReference>
<dbReference type="InterPro" id="IPR004843">
    <property type="entry name" value="Calcineurin-like_PHP"/>
</dbReference>
<dbReference type="PANTHER" id="PTHR36492:SF2">
    <property type="entry name" value="[ACYL-CARRIER-PROTEIN] PHOSPHODIESTERASE PPTH"/>
    <property type="match status" value="1"/>
</dbReference>
<accession>A0ABS7D1A4</accession>
<dbReference type="NCBIfam" id="TIGR03729">
    <property type="entry name" value="acc_ester"/>
    <property type="match status" value="1"/>
</dbReference>
<evidence type="ECO:0000259" key="1">
    <source>
        <dbReference type="Pfam" id="PF00149"/>
    </source>
</evidence>
<dbReference type="InterPro" id="IPR029052">
    <property type="entry name" value="Metallo-depent_PP-like"/>
</dbReference>
<dbReference type="InterPro" id="IPR022302">
    <property type="entry name" value="Phosphoesterase_putative"/>
</dbReference>
<sequence>MKTGIISDIHIDVNRAKPVINELCRVSREEQLDILIVAGDISSEPSEVIAAVKQLEEHAHAKILFVPGNHDYWSVKDRERDTWSIYRQYQQTEGCLSGSPYSPNEDWVIIGDSGWYDYSFGEPEYTVEEFDRMTQGDSLWKDSLFVRWGRSNREMHAYFYNKLRTELERHKDKKIMLVTHMLTHPAFTVPVTREPWGYFNAFLGSAEYAGLYKDFPVKYGIMGHVHYRKTLQYGNTKLICPCLGYTSQWRQKEDVAGEIRSTLQIVELS</sequence>
<name>A0ABS7D1A4_9BACL</name>
<dbReference type="InterPro" id="IPR052963">
    <property type="entry name" value="Pantetheine_PDE"/>
</dbReference>
<dbReference type="Gene3D" id="3.60.21.10">
    <property type="match status" value="1"/>
</dbReference>
<keyword evidence="3" id="KW-1185">Reference proteome</keyword>
<dbReference type="PANTHER" id="PTHR36492">
    <property type="match status" value="1"/>
</dbReference>
<dbReference type="RefSeq" id="WP_219870924.1">
    <property type="nucleotide sequence ID" value="NZ_JAHZIJ010000001.1"/>
</dbReference>
<dbReference type="SUPFAM" id="SSF56300">
    <property type="entry name" value="Metallo-dependent phosphatases"/>
    <property type="match status" value="1"/>
</dbReference>
<dbReference type="Pfam" id="PF00149">
    <property type="entry name" value="Metallophos"/>
    <property type="match status" value="1"/>
</dbReference>
<comment type="caution">
    <text evidence="2">The sequence shown here is derived from an EMBL/GenBank/DDBJ whole genome shotgun (WGS) entry which is preliminary data.</text>
</comment>
<organism evidence="2 3">
    <name type="scientific">Paenibacillus oenotherae</name>
    <dbReference type="NCBI Taxonomy" id="1435645"/>
    <lineage>
        <taxon>Bacteria</taxon>
        <taxon>Bacillati</taxon>
        <taxon>Bacillota</taxon>
        <taxon>Bacilli</taxon>
        <taxon>Bacillales</taxon>
        <taxon>Paenibacillaceae</taxon>
        <taxon>Paenibacillus</taxon>
    </lineage>
</organism>